<keyword evidence="4" id="KW-1185">Reference proteome</keyword>
<evidence type="ECO:0000313" key="3">
    <source>
        <dbReference type="EnsemblPlants" id="KQJ89030"/>
    </source>
</evidence>
<name>A0A0Q3ENE8_BRADI</name>
<reference evidence="2" key="2">
    <citation type="submission" date="2017-06" db="EMBL/GenBank/DDBJ databases">
        <title>WGS assembly of Brachypodium distachyon.</title>
        <authorList>
            <consortium name="The International Brachypodium Initiative"/>
            <person name="Lucas S."/>
            <person name="Harmon-Smith M."/>
            <person name="Lail K."/>
            <person name="Tice H."/>
            <person name="Grimwood J."/>
            <person name="Bruce D."/>
            <person name="Barry K."/>
            <person name="Shu S."/>
            <person name="Lindquist E."/>
            <person name="Wang M."/>
            <person name="Pitluck S."/>
            <person name="Vogel J.P."/>
            <person name="Garvin D.F."/>
            <person name="Mockler T.C."/>
            <person name="Schmutz J."/>
            <person name="Rokhsar D."/>
            <person name="Bevan M.W."/>
        </authorList>
    </citation>
    <scope>NUCLEOTIDE SEQUENCE</scope>
    <source>
        <strain evidence="2">Bd21</strain>
    </source>
</reference>
<dbReference type="Proteomes" id="UP000008810">
    <property type="component" value="Chromosome 4"/>
</dbReference>
<feature type="compositionally biased region" description="Basic and acidic residues" evidence="1">
    <location>
        <begin position="1"/>
        <end position="10"/>
    </location>
</feature>
<protein>
    <submittedName>
        <fullName evidence="2 3">Uncharacterized protein</fullName>
    </submittedName>
</protein>
<gene>
    <name evidence="2" type="ORF">BRADI_4g23075v3</name>
</gene>
<proteinExistence type="predicted"/>
<dbReference type="AlphaFoldDB" id="A0A0Q3ENE8"/>
<dbReference type="EMBL" id="CM000883">
    <property type="protein sequence ID" value="KQJ89030.1"/>
    <property type="molecule type" value="Genomic_DNA"/>
</dbReference>
<accession>A0A0Q3ENE8</accession>
<dbReference type="InParanoid" id="A0A0Q3ENE8"/>
<feature type="region of interest" description="Disordered" evidence="1">
    <location>
        <begin position="1"/>
        <end position="116"/>
    </location>
</feature>
<feature type="compositionally biased region" description="Basic and acidic residues" evidence="1">
    <location>
        <begin position="17"/>
        <end position="33"/>
    </location>
</feature>
<reference evidence="2 3" key="1">
    <citation type="journal article" date="2010" name="Nature">
        <title>Genome sequencing and analysis of the model grass Brachypodium distachyon.</title>
        <authorList>
            <consortium name="International Brachypodium Initiative"/>
        </authorList>
    </citation>
    <scope>NUCLEOTIDE SEQUENCE [LARGE SCALE GENOMIC DNA]</scope>
    <source>
        <strain evidence="2 3">Bd21</strain>
    </source>
</reference>
<evidence type="ECO:0000256" key="1">
    <source>
        <dbReference type="SAM" id="MobiDB-lite"/>
    </source>
</evidence>
<reference evidence="3" key="3">
    <citation type="submission" date="2018-08" db="UniProtKB">
        <authorList>
            <consortium name="EnsemblPlants"/>
        </authorList>
    </citation>
    <scope>IDENTIFICATION</scope>
    <source>
        <strain evidence="3">cv. Bd21</strain>
    </source>
</reference>
<organism evidence="2">
    <name type="scientific">Brachypodium distachyon</name>
    <name type="common">Purple false brome</name>
    <name type="synonym">Trachynia distachya</name>
    <dbReference type="NCBI Taxonomy" id="15368"/>
    <lineage>
        <taxon>Eukaryota</taxon>
        <taxon>Viridiplantae</taxon>
        <taxon>Streptophyta</taxon>
        <taxon>Embryophyta</taxon>
        <taxon>Tracheophyta</taxon>
        <taxon>Spermatophyta</taxon>
        <taxon>Magnoliopsida</taxon>
        <taxon>Liliopsida</taxon>
        <taxon>Poales</taxon>
        <taxon>Poaceae</taxon>
        <taxon>BOP clade</taxon>
        <taxon>Pooideae</taxon>
        <taxon>Stipodae</taxon>
        <taxon>Brachypodieae</taxon>
        <taxon>Brachypodium</taxon>
    </lineage>
</organism>
<dbReference type="EnsemblPlants" id="KQJ89030">
    <property type="protein sequence ID" value="KQJ89030"/>
    <property type="gene ID" value="BRADI_4g23075v3"/>
</dbReference>
<dbReference type="Gramene" id="KQJ89030">
    <property type="protein sequence ID" value="KQJ89030"/>
    <property type="gene ID" value="BRADI_4g23075v3"/>
</dbReference>
<evidence type="ECO:0000313" key="2">
    <source>
        <dbReference type="EMBL" id="KQJ89030.1"/>
    </source>
</evidence>
<evidence type="ECO:0000313" key="4">
    <source>
        <dbReference type="Proteomes" id="UP000008810"/>
    </source>
</evidence>
<feature type="compositionally biased region" description="Low complexity" evidence="1">
    <location>
        <begin position="57"/>
        <end position="78"/>
    </location>
</feature>
<sequence>MLGAVREKPRPGARRRREGEAADRRERGVEEVGKASLPLLHRQPPRRASPPHRCAQPRSSSPTPTTSTSKPNNVSSRIQRQRRIGSVRPGGSTGGPLLCCKRHVSESRSARRRCRH</sequence>